<feature type="domain" description="SpaA-like prealbumin fold" evidence="11">
    <location>
        <begin position="298"/>
        <end position="379"/>
    </location>
</feature>
<keyword evidence="5 9" id="KW-0732">Signal</keyword>
<dbReference type="InterPro" id="IPR011252">
    <property type="entry name" value="Fibrogen-bd_dom1"/>
</dbReference>
<keyword evidence="8" id="KW-0812">Transmembrane</keyword>
<sequence>MRRKLFASLLSLLTVLTMGLLLTSVAKADEIPTLGLTSGDAAVTDQNGNVVNDTTTMSKWESYTVKYNWSIRDGQPIAAGDTATVQLPTGAVAPNDLSIGLKDNNGQVVGTFTIKAGQSAGTITFNDVLSQTGTNRIGTLQFYAKGTSDTEVHFNWTINKIGWIGSYDANGLPDRLTWNVAFNPTGQALGTVVVTDTLGPNQTFIPGTISAQTGHYDEAGNFVGSGSITPTVQVSGSQITFTFSNVTTAVNMTYGAKLANVTEGANNWSNTAAMNGDSVSGNVSYGGDGTGNGDNQLGSVTLTKTDAESGAKLSGAEYKLVDATGTVIRTSLTTDEYGQLSVNGLQAGDYQLVETKAPEGYQLDTTPVPFTIDAQNITTPVLVSQTNHKLAPVTTGSVVLSKTDAKTGEALAGATFDLQDANGNVLMSDLTTDANGKITLNDLQAGDYQFVEVKAPTDYQLNKTPIKFTITAGQTAPIVVSATNQPIEADETPGEPTPGEPTPGEPTPGEPTPGEPTPGEPTPGEPTPGEPTPGEPTPGEPTPGEPTPGEPTPGEPTPGEPTPGEPTPGEPTPGEPTPGEPTPGEPTPGANGDTSTSQPGTGSTGTPTTGSTAGQSPATTGSQSGADTAATAGSATGTTGGTNRPQGAPSTGTTLPQTNELEDRPELVTIGLAVLVVLFGIGLIDYRRRQD</sequence>
<comment type="similarity">
    <text evidence="2">Belongs to the serine-aspartate repeat-containing protein (SDr) family.</text>
</comment>
<dbReference type="PANTHER" id="PTHR36108:SF13">
    <property type="entry name" value="COLOSSIN-B-RELATED"/>
    <property type="match status" value="1"/>
</dbReference>
<comment type="caution">
    <text evidence="13">The sequence shown here is derived from an EMBL/GenBank/DDBJ whole genome shotgun (WGS) entry which is preliminary data.</text>
</comment>
<dbReference type="Pfam" id="PF17802">
    <property type="entry name" value="SpaA"/>
    <property type="match status" value="2"/>
</dbReference>
<feature type="compositionally biased region" description="Polar residues" evidence="7">
    <location>
        <begin position="643"/>
        <end position="659"/>
    </location>
</feature>
<keyword evidence="8" id="KW-0472">Membrane</keyword>
<evidence type="ECO:0000313" key="14">
    <source>
        <dbReference type="Proteomes" id="UP001589855"/>
    </source>
</evidence>
<dbReference type="InterPro" id="IPR013783">
    <property type="entry name" value="Ig-like_fold"/>
</dbReference>
<dbReference type="EMBL" id="JBHLUK010000010">
    <property type="protein sequence ID" value="MFC0422960.1"/>
    <property type="molecule type" value="Genomic_DNA"/>
</dbReference>
<dbReference type="InterPro" id="IPR041171">
    <property type="entry name" value="SDR_Ig"/>
</dbReference>
<organism evidence="13 14">
    <name type="scientific">Lactiplantibacillus plajomi</name>
    <dbReference type="NCBI Taxonomy" id="1457217"/>
    <lineage>
        <taxon>Bacteria</taxon>
        <taxon>Bacillati</taxon>
        <taxon>Bacillota</taxon>
        <taxon>Bacilli</taxon>
        <taxon>Lactobacillales</taxon>
        <taxon>Lactobacillaceae</taxon>
        <taxon>Lactiplantibacillus</taxon>
    </lineage>
</organism>
<dbReference type="Pfam" id="PF17961">
    <property type="entry name" value="Big_8"/>
    <property type="match status" value="1"/>
</dbReference>
<evidence type="ECO:0000256" key="4">
    <source>
        <dbReference type="ARBA" id="ARBA00022525"/>
    </source>
</evidence>
<dbReference type="InterPro" id="IPR008456">
    <property type="entry name" value="Collagen-bd_dom"/>
</dbReference>
<evidence type="ECO:0000259" key="12">
    <source>
        <dbReference type="Pfam" id="PF17961"/>
    </source>
</evidence>
<dbReference type="RefSeq" id="WP_137644713.1">
    <property type="nucleotide sequence ID" value="NZ_BAABRM010000012.1"/>
</dbReference>
<evidence type="ECO:0000256" key="2">
    <source>
        <dbReference type="ARBA" id="ARBA00007257"/>
    </source>
</evidence>
<evidence type="ECO:0000256" key="3">
    <source>
        <dbReference type="ARBA" id="ARBA00022512"/>
    </source>
</evidence>
<evidence type="ECO:0000256" key="9">
    <source>
        <dbReference type="SAM" id="SignalP"/>
    </source>
</evidence>
<evidence type="ECO:0000313" key="13">
    <source>
        <dbReference type="EMBL" id="MFC0422960.1"/>
    </source>
</evidence>
<keyword evidence="3" id="KW-0134">Cell wall</keyword>
<dbReference type="SUPFAM" id="SSF49401">
    <property type="entry name" value="Bacterial adhesins"/>
    <property type="match status" value="2"/>
</dbReference>
<keyword evidence="6" id="KW-0572">Peptidoglycan-anchor</keyword>
<feature type="compositionally biased region" description="Low complexity" evidence="7">
    <location>
        <begin position="594"/>
        <end position="637"/>
    </location>
</feature>
<dbReference type="Gene3D" id="2.60.40.740">
    <property type="match status" value="1"/>
</dbReference>
<keyword evidence="8" id="KW-1133">Transmembrane helix</keyword>
<feature type="domain" description="SDR-like Ig" evidence="12">
    <location>
        <begin position="57"/>
        <end position="144"/>
    </location>
</feature>
<dbReference type="SUPFAM" id="SSF49478">
    <property type="entry name" value="Cna protein B-type domain"/>
    <property type="match status" value="2"/>
</dbReference>
<evidence type="ECO:0000259" key="10">
    <source>
        <dbReference type="Pfam" id="PF05737"/>
    </source>
</evidence>
<evidence type="ECO:0000256" key="8">
    <source>
        <dbReference type="SAM" id="Phobius"/>
    </source>
</evidence>
<feature type="compositionally biased region" description="Pro residues" evidence="7">
    <location>
        <begin position="495"/>
        <end position="586"/>
    </location>
</feature>
<dbReference type="Pfam" id="PF05737">
    <property type="entry name" value="Collagen_bind"/>
    <property type="match status" value="1"/>
</dbReference>
<keyword evidence="4" id="KW-0964">Secreted</keyword>
<dbReference type="InterPro" id="IPR041033">
    <property type="entry name" value="SpaA_PFL_dom_1"/>
</dbReference>
<comment type="subcellular location">
    <subcellularLocation>
        <location evidence="1">Secreted</location>
        <location evidence="1">Cell wall</location>
        <topology evidence="1">Peptidoglycan-anchor</topology>
    </subcellularLocation>
</comment>
<dbReference type="Gene3D" id="2.60.40.1280">
    <property type="match status" value="1"/>
</dbReference>
<protein>
    <submittedName>
        <fullName evidence="13">SpaA isopeptide-forming pilin-related protein</fullName>
    </submittedName>
</protein>
<feature type="region of interest" description="Disordered" evidence="7">
    <location>
        <begin position="488"/>
        <end position="659"/>
    </location>
</feature>
<evidence type="ECO:0000256" key="5">
    <source>
        <dbReference type="ARBA" id="ARBA00022729"/>
    </source>
</evidence>
<feature type="domain" description="Collagen binding" evidence="10">
    <location>
        <begin position="165"/>
        <end position="282"/>
    </location>
</feature>
<dbReference type="Proteomes" id="UP001589855">
    <property type="component" value="Unassembled WGS sequence"/>
</dbReference>
<feature type="transmembrane region" description="Helical" evidence="8">
    <location>
        <begin position="667"/>
        <end position="686"/>
    </location>
</feature>
<accession>A0ABV6K0I7</accession>
<keyword evidence="14" id="KW-1185">Reference proteome</keyword>
<evidence type="ECO:0000256" key="1">
    <source>
        <dbReference type="ARBA" id="ARBA00004168"/>
    </source>
</evidence>
<feature type="domain" description="SpaA-like prealbumin fold" evidence="11">
    <location>
        <begin position="396"/>
        <end position="484"/>
    </location>
</feature>
<reference evidence="13 14" key="1">
    <citation type="submission" date="2024-09" db="EMBL/GenBank/DDBJ databases">
        <authorList>
            <person name="Sun Q."/>
            <person name="Mori K."/>
        </authorList>
    </citation>
    <scope>NUCLEOTIDE SEQUENCE [LARGE SCALE GENOMIC DNA]</scope>
    <source>
        <strain evidence="13 14">TBRC 4575</strain>
    </source>
</reference>
<dbReference type="Gene3D" id="2.60.40.10">
    <property type="entry name" value="Immunoglobulins"/>
    <property type="match status" value="2"/>
</dbReference>
<dbReference type="InterPro" id="IPR008966">
    <property type="entry name" value="Adhesion_dom_sf"/>
</dbReference>
<evidence type="ECO:0000256" key="6">
    <source>
        <dbReference type="ARBA" id="ARBA00023088"/>
    </source>
</evidence>
<evidence type="ECO:0000256" key="7">
    <source>
        <dbReference type="SAM" id="MobiDB-lite"/>
    </source>
</evidence>
<gene>
    <name evidence="13" type="ORF">ACFFGS_02095</name>
</gene>
<feature type="signal peptide" evidence="9">
    <location>
        <begin position="1"/>
        <end position="28"/>
    </location>
</feature>
<proteinExistence type="inferred from homology"/>
<evidence type="ECO:0000259" key="11">
    <source>
        <dbReference type="Pfam" id="PF17802"/>
    </source>
</evidence>
<dbReference type="PANTHER" id="PTHR36108">
    <property type="entry name" value="COLOSSIN-B-RELATED"/>
    <property type="match status" value="1"/>
</dbReference>
<name>A0ABV6K0I7_9LACO</name>
<feature type="chain" id="PRO_5046712296" evidence="9">
    <location>
        <begin position="29"/>
        <end position="691"/>
    </location>
</feature>